<evidence type="ECO:0000313" key="4">
    <source>
        <dbReference type="Proteomes" id="UP001381693"/>
    </source>
</evidence>
<keyword evidence="4" id="KW-1185">Reference proteome</keyword>
<comment type="caution">
    <text evidence="3">The sequence shown here is derived from an EMBL/GenBank/DDBJ whole genome shotgun (WGS) entry which is preliminary data.</text>
</comment>
<feature type="region of interest" description="Disordered" evidence="1">
    <location>
        <begin position="569"/>
        <end position="590"/>
    </location>
</feature>
<dbReference type="EMBL" id="JAXCGZ010011553">
    <property type="protein sequence ID" value="KAK7074523.1"/>
    <property type="molecule type" value="Genomic_DNA"/>
</dbReference>
<feature type="compositionally biased region" description="Low complexity" evidence="1">
    <location>
        <begin position="629"/>
        <end position="641"/>
    </location>
</feature>
<feature type="compositionally biased region" description="Pro residues" evidence="1">
    <location>
        <begin position="152"/>
        <end position="161"/>
    </location>
</feature>
<feature type="compositionally biased region" description="Polar residues" evidence="1">
    <location>
        <begin position="569"/>
        <end position="580"/>
    </location>
</feature>
<dbReference type="Pfam" id="PF15950">
    <property type="entry name" value="DUF4758"/>
    <property type="match status" value="1"/>
</dbReference>
<feature type="domain" description="DUF4758" evidence="2">
    <location>
        <begin position="369"/>
        <end position="416"/>
    </location>
</feature>
<dbReference type="AlphaFoldDB" id="A0AAN8X522"/>
<protein>
    <recommendedName>
        <fullName evidence="2">DUF4758 domain-containing protein</fullName>
    </recommendedName>
</protein>
<reference evidence="3 4" key="1">
    <citation type="submission" date="2023-11" db="EMBL/GenBank/DDBJ databases">
        <title>Halocaridina rubra genome assembly.</title>
        <authorList>
            <person name="Smith C."/>
        </authorList>
    </citation>
    <scope>NUCLEOTIDE SEQUENCE [LARGE SCALE GENOMIC DNA]</scope>
    <source>
        <strain evidence="3">EP-1</strain>
        <tissue evidence="3">Whole</tissue>
    </source>
</reference>
<evidence type="ECO:0000313" key="3">
    <source>
        <dbReference type="EMBL" id="KAK7074523.1"/>
    </source>
</evidence>
<name>A0AAN8X522_HALRR</name>
<feature type="compositionally biased region" description="Low complexity" evidence="1">
    <location>
        <begin position="138"/>
        <end position="151"/>
    </location>
</feature>
<sequence>MFAVDSFSGSPSGCAHVFEYPKLNTFTIGADFSDPFTYVVTASTQLAPVYNPNGETQVKTTVPIQPVSPTSPGNVPRTAYFTKTVYGFLDFTTTVGSTVMVFTPQSQVAKPKPSKTRDSPNPPKSSRFTLQARPNVTPTPTLPKLTATPAPSTNPPRPAAPTPSVGLESSFFEPQTALAIETLFSVTPDYYYEEEADYVLESSPVQDYPEDTVDVEIPDDPPKRFSHTRPQKPFDLPPGDRRRPDLNFFFVNRKKPSAVHRSLGGSTIVPILIEGTGTLSPVVRETKRLEKSSLSVTPSEVIVSATQGFASISVIGPFSTDIDNELGQVSKHYDFLASEPALDVQVTYDVYDVEPTASLKDLYSSGLVTSDSNFPTGLVTKLGGTIVSDGLTTVHETSVIGTFIAGQYAQILQSTSHIFQTTPTPDLKLSSPSVAQDFETVRSVIKGSATQFLTPEKTAALPIESLFSSPVSRGRESARKVEDSLIQMRLQSALSKRRGHQEQTGHLRSRPVYDPYVDLDDDDLQRAGSDQRPSYRFKGVISSRPISPVSTFYAQEIEPTTFRRSFKPSNTRQVVNTRPATSRPGLPGQLRQARPGNRWRLNTSARPKVSINRRPINAANKIEDLQAVEESSPEPSYLPESDIPGANAAQEETLRIVTSTPADGATDVYYEVATIRSLHTFRVGTTKNTRYVTFTKTFSHNIDPTPSPSLPADELYETQLFENILEEGPREISTLPPVDLGENDVSALLETVTETFSTTELMMKTSVLPVLYSGETSYYSLTQTYYITRVVTALKTMPPYEAFSFIPENSLNEFNDQLLAEGTETGQSLNPGELEYDENGEVVDTTKGTRVRPPPGFPFQDPNLADLAGGPFNPDAFEKQVNPQLAAALQQRQQLQQQQQTAGPLQLSSGQQAAPVEPAVATPSLSPEQMQQLAYLRLLNPYAFGGYPPLTQPQTTVTSSPVTVTTDITTTSTRVLRVIFNARPIFTTLSSVEVIHTTLTTYNTETVTISPNLPAFPFPFPAAPFPVG</sequence>
<accession>A0AAN8X522</accession>
<dbReference type="PANTHER" id="PTHR39072">
    <property type="entry name" value="RE48511P"/>
    <property type="match status" value="1"/>
</dbReference>
<feature type="region of interest" description="Disordered" evidence="1">
    <location>
        <begin position="493"/>
        <end position="516"/>
    </location>
</feature>
<feature type="region of interest" description="Disordered" evidence="1">
    <location>
        <begin position="219"/>
        <end position="238"/>
    </location>
</feature>
<dbReference type="Proteomes" id="UP001381693">
    <property type="component" value="Unassembled WGS sequence"/>
</dbReference>
<feature type="region of interest" description="Disordered" evidence="1">
    <location>
        <begin position="624"/>
        <end position="644"/>
    </location>
</feature>
<gene>
    <name evidence="3" type="ORF">SK128_024526</name>
</gene>
<dbReference type="InterPro" id="IPR031866">
    <property type="entry name" value="DUF4758"/>
</dbReference>
<organism evidence="3 4">
    <name type="scientific">Halocaridina rubra</name>
    <name type="common">Hawaiian red shrimp</name>
    <dbReference type="NCBI Taxonomy" id="373956"/>
    <lineage>
        <taxon>Eukaryota</taxon>
        <taxon>Metazoa</taxon>
        <taxon>Ecdysozoa</taxon>
        <taxon>Arthropoda</taxon>
        <taxon>Crustacea</taxon>
        <taxon>Multicrustacea</taxon>
        <taxon>Malacostraca</taxon>
        <taxon>Eumalacostraca</taxon>
        <taxon>Eucarida</taxon>
        <taxon>Decapoda</taxon>
        <taxon>Pleocyemata</taxon>
        <taxon>Caridea</taxon>
        <taxon>Atyoidea</taxon>
        <taxon>Atyidae</taxon>
        <taxon>Halocaridina</taxon>
    </lineage>
</organism>
<feature type="region of interest" description="Disordered" evidence="1">
    <location>
        <begin position="105"/>
        <end position="168"/>
    </location>
</feature>
<proteinExistence type="predicted"/>
<evidence type="ECO:0000256" key="1">
    <source>
        <dbReference type="SAM" id="MobiDB-lite"/>
    </source>
</evidence>
<dbReference type="PANTHER" id="PTHR39072:SF3">
    <property type="entry name" value="RE48511P"/>
    <property type="match status" value="1"/>
</dbReference>
<feature type="compositionally biased region" description="Polar residues" evidence="1">
    <location>
        <begin position="124"/>
        <end position="136"/>
    </location>
</feature>
<evidence type="ECO:0000259" key="2">
    <source>
        <dbReference type="Pfam" id="PF15950"/>
    </source>
</evidence>
<feature type="compositionally biased region" description="Low complexity" evidence="1">
    <location>
        <begin position="888"/>
        <end position="907"/>
    </location>
</feature>
<feature type="region of interest" description="Disordered" evidence="1">
    <location>
        <begin position="888"/>
        <end position="922"/>
    </location>
</feature>